<feature type="signal peptide" evidence="1">
    <location>
        <begin position="1"/>
        <end position="20"/>
    </location>
</feature>
<dbReference type="AlphaFoldDB" id="A0AAQ3L4J4"/>
<accession>A0AAQ3L4J4</accession>
<protein>
    <submittedName>
        <fullName evidence="2">Uncharacterized protein</fullName>
    </submittedName>
</protein>
<organism evidence="2 3">
    <name type="scientific">Canna indica</name>
    <name type="common">Indian-shot</name>
    <dbReference type="NCBI Taxonomy" id="4628"/>
    <lineage>
        <taxon>Eukaryota</taxon>
        <taxon>Viridiplantae</taxon>
        <taxon>Streptophyta</taxon>
        <taxon>Embryophyta</taxon>
        <taxon>Tracheophyta</taxon>
        <taxon>Spermatophyta</taxon>
        <taxon>Magnoliopsida</taxon>
        <taxon>Liliopsida</taxon>
        <taxon>Zingiberales</taxon>
        <taxon>Cannaceae</taxon>
        <taxon>Canna</taxon>
    </lineage>
</organism>
<keyword evidence="1" id="KW-0732">Signal</keyword>
<sequence>MAVAIFRVVLLLTIIASINGARMQRKHYKDSDLVVGLPGQPSTDFRHYTGYVSIDKYKTRVFINFSWCTQGDWPLPP</sequence>
<reference evidence="2 3" key="1">
    <citation type="submission" date="2023-10" db="EMBL/GenBank/DDBJ databases">
        <title>Chromosome-scale genome assembly provides insights into flower coloration mechanisms of Canna indica.</title>
        <authorList>
            <person name="Li C."/>
        </authorList>
    </citation>
    <scope>NUCLEOTIDE SEQUENCE [LARGE SCALE GENOMIC DNA]</scope>
    <source>
        <tissue evidence="2">Flower</tissue>
    </source>
</reference>
<name>A0AAQ3L4J4_9LILI</name>
<proteinExistence type="predicted"/>
<dbReference type="EMBL" id="CP136898">
    <property type="protein sequence ID" value="WOL20464.1"/>
    <property type="molecule type" value="Genomic_DNA"/>
</dbReference>
<gene>
    <name evidence="2" type="ORF">Cni_G29269</name>
</gene>
<dbReference type="Proteomes" id="UP001327560">
    <property type="component" value="Chromosome 9"/>
</dbReference>
<evidence type="ECO:0000313" key="2">
    <source>
        <dbReference type="EMBL" id="WOL20464.1"/>
    </source>
</evidence>
<feature type="chain" id="PRO_5042906771" evidence="1">
    <location>
        <begin position="21"/>
        <end position="77"/>
    </location>
</feature>
<keyword evidence="3" id="KW-1185">Reference proteome</keyword>
<evidence type="ECO:0000256" key="1">
    <source>
        <dbReference type="SAM" id="SignalP"/>
    </source>
</evidence>
<evidence type="ECO:0000313" key="3">
    <source>
        <dbReference type="Proteomes" id="UP001327560"/>
    </source>
</evidence>